<reference evidence="1 2" key="1">
    <citation type="submission" date="2017-02" db="EMBL/GenBank/DDBJ databases">
        <authorList>
            <person name="Peterson S.W."/>
        </authorList>
    </citation>
    <scope>NUCLEOTIDE SEQUENCE [LARGE SCALE GENOMIC DNA]</scope>
    <source>
        <strain evidence="1 2">ATCC 27749</strain>
    </source>
</reference>
<gene>
    <name evidence="1" type="ORF">SAMN02745178_01966</name>
</gene>
<dbReference type="STRING" id="745368.SAMN02745178_01966"/>
<accession>A0A1T4XL12</accession>
<organism evidence="1 2">
    <name type="scientific">Gemmiger formicilis</name>
    <dbReference type="NCBI Taxonomy" id="745368"/>
    <lineage>
        <taxon>Bacteria</taxon>
        <taxon>Bacillati</taxon>
        <taxon>Bacillota</taxon>
        <taxon>Clostridia</taxon>
        <taxon>Eubacteriales</taxon>
        <taxon>Gemmiger</taxon>
    </lineage>
</organism>
<keyword evidence="2" id="KW-1185">Reference proteome</keyword>
<proteinExistence type="predicted"/>
<evidence type="ECO:0000313" key="1">
    <source>
        <dbReference type="EMBL" id="SKA89771.1"/>
    </source>
</evidence>
<dbReference type="AlphaFoldDB" id="A0A1T4XL12"/>
<dbReference type="Proteomes" id="UP000190286">
    <property type="component" value="Unassembled WGS sequence"/>
</dbReference>
<sequence>MPTKERTKENCRCCDAADPRLRGCTPLRTPIRKSEGAGAKRKQYYFSFLTPPPLPPPLSRVFPRTPAGGRGRPPCQRGLSPLGDWGIPAGLAWPPVTPADGQESLRLACARHLPLTREALLAGSARAKGSPLRGELAAPAGLRGFVGFSAAARHPFAAQSTPNSSLLTPPLSLSQNFTNFTRATQNLPPLCKTFTAIVQYYGRNRRKTAVQLACFR</sequence>
<evidence type="ECO:0000313" key="2">
    <source>
        <dbReference type="Proteomes" id="UP000190286"/>
    </source>
</evidence>
<name>A0A1T4XL12_9FIRM</name>
<dbReference type="EMBL" id="FUYF01000011">
    <property type="protein sequence ID" value="SKA89771.1"/>
    <property type="molecule type" value="Genomic_DNA"/>
</dbReference>
<protein>
    <submittedName>
        <fullName evidence="1">Uncharacterized protein</fullName>
    </submittedName>
</protein>